<dbReference type="InterPro" id="IPR001357">
    <property type="entry name" value="BRCT_dom"/>
</dbReference>
<comment type="similarity">
    <text evidence="13">Belongs to the ARTD/PARP family.</text>
</comment>
<keyword evidence="22" id="KW-1185">Reference proteome</keyword>
<dbReference type="Pfam" id="PF00644">
    <property type="entry name" value="PARP"/>
    <property type="match status" value="1"/>
</dbReference>
<evidence type="ECO:0000256" key="11">
    <source>
        <dbReference type="ARBA" id="ARBA00023125"/>
    </source>
</evidence>
<evidence type="ECO:0000313" key="21">
    <source>
        <dbReference type="EMBL" id="EEY20389.1"/>
    </source>
</evidence>
<dbReference type="GeneID" id="9536977"/>
<dbReference type="RefSeq" id="XP_003002937.1">
    <property type="nucleotide sequence ID" value="XM_003002891.1"/>
</dbReference>
<evidence type="ECO:0000259" key="18">
    <source>
        <dbReference type="PROSITE" id="PS51059"/>
    </source>
</evidence>
<dbReference type="HOGENOM" id="CLU_004841_2_0_1"/>
<keyword evidence="10 15" id="KW-0520">NAD</keyword>
<dbReference type="Proteomes" id="UP000008698">
    <property type="component" value="Unassembled WGS sequence"/>
</dbReference>
<keyword evidence="2 15" id="KW-0328">Glycosyltransferase</keyword>
<keyword evidence="8" id="KW-0863">Zinc-finger</keyword>
<keyword evidence="11" id="KW-0238">DNA-binding</keyword>
<dbReference type="PROSITE" id="PS51060">
    <property type="entry name" value="PARP_ALPHA_HD"/>
    <property type="match status" value="1"/>
</dbReference>
<dbReference type="KEGG" id="val:VDBG_06499"/>
<dbReference type="EMBL" id="DS985221">
    <property type="protein sequence ID" value="EEY20389.1"/>
    <property type="molecule type" value="Genomic_DNA"/>
</dbReference>
<dbReference type="Gene3D" id="1.20.142.10">
    <property type="entry name" value="Poly(ADP-ribose) polymerase, regulatory domain"/>
    <property type="match status" value="1"/>
</dbReference>
<accession>C9SNM4</accession>
<dbReference type="InterPro" id="IPR050800">
    <property type="entry name" value="ARTD/PARP"/>
</dbReference>
<dbReference type="AlphaFoldDB" id="C9SNM4"/>
<evidence type="ECO:0000259" key="20">
    <source>
        <dbReference type="PROSITE" id="PS51977"/>
    </source>
</evidence>
<dbReference type="CDD" id="cd07997">
    <property type="entry name" value="WGR_PARP"/>
    <property type="match status" value="1"/>
</dbReference>
<dbReference type="eggNOG" id="KOG1037">
    <property type="taxonomic scope" value="Eukaryota"/>
</dbReference>
<feature type="region of interest" description="Disordered" evidence="16">
    <location>
        <begin position="1"/>
        <end position="28"/>
    </location>
</feature>
<evidence type="ECO:0000256" key="8">
    <source>
        <dbReference type="ARBA" id="ARBA00022771"/>
    </source>
</evidence>
<evidence type="ECO:0000256" key="2">
    <source>
        <dbReference type="ARBA" id="ARBA00022676"/>
    </source>
</evidence>
<keyword evidence="4" id="KW-0548">Nucleotidyltransferase</keyword>
<evidence type="ECO:0000256" key="12">
    <source>
        <dbReference type="ARBA" id="ARBA00023242"/>
    </source>
</evidence>
<dbReference type="EC" id="2.4.2.-" evidence="15"/>
<name>C9SNM4_VERA1</name>
<keyword evidence="12" id="KW-0539">Nucleus</keyword>
<dbReference type="SMART" id="SM00773">
    <property type="entry name" value="WGR"/>
    <property type="match status" value="1"/>
</dbReference>
<dbReference type="GO" id="GO:0016779">
    <property type="term" value="F:nucleotidyltransferase activity"/>
    <property type="evidence" value="ECO:0007669"/>
    <property type="project" value="UniProtKB-KW"/>
</dbReference>
<feature type="domain" description="PARP catalytic" evidence="18">
    <location>
        <begin position="466"/>
        <end position="686"/>
    </location>
</feature>
<dbReference type="SUPFAM" id="SSF142921">
    <property type="entry name" value="WGR domain-like"/>
    <property type="match status" value="1"/>
</dbReference>
<dbReference type="CDD" id="cd01437">
    <property type="entry name" value="parp_like"/>
    <property type="match status" value="1"/>
</dbReference>
<keyword evidence="5" id="KW-0479">Metal-binding</keyword>
<feature type="compositionally biased region" description="Polar residues" evidence="16">
    <location>
        <begin position="9"/>
        <end position="20"/>
    </location>
</feature>
<dbReference type="InterPro" id="IPR012317">
    <property type="entry name" value="Poly(ADP-ribose)pol_cat_dom"/>
</dbReference>
<evidence type="ECO:0000259" key="17">
    <source>
        <dbReference type="PROSITE" id="PS50172"/>
    </source>
</evidence>
<comment type="catalytic activity">
    <reaction evidence="14">
        <text>NAD(+) + (ADP-D-ribosyl)n-acceptor = nicotinamide + (ADP-D-ribosyl)n+1-acceptor + H(+).</text>
        <dbReference type="EC" id="2.4.2.30"/>
    </reaction>
</comment>
<keyword evidence="9" id="KW-0862">Zinc</keyword>
<evidence type="ECO:0000256" key="15">
    <source>
        <dbReference type="RuleBase" id="RU362114"/>
    </source>
</evidence>
<sequence length="741" mass="81320">MVLLPSALPGSQPSGQSSHTTRSENCRPTHYTVTKKDTHVIVTQANYKSNAKVGQALAQEDCLVVSLEWVDESKRLNSKAPEDQFALKDEDDSDADVAPATKAASPTPPTANPAPAPAASNGTAKGSRNGGATRKRPIVAVKSDSDDEDKKKAPLKKQKATNAKPADKKPDIVDQGAKSADMVVPLDEGVSDVYKVFIDPSGMIYDASLNQSNSSNNNNKFYRIQLLQDGSSFKTWTRWGRVGEFGQSALLGSGGFDDALRNFEKKFKDKSGLRWADRAENPKPGKYAFVERSYAPDSDDEDDAEDDTETAAPTSAQEEDTEEQVKIESKLEPAVQDLMALIFNKAHFAATMTELNYDANKLPLGKLSKTTISRGFQFLKDMAELMDDSTLAQSKWNMTAHAATEYLSNTFYSIIPHDFGRNRPPVIATTAQLKREIDLLESLSDMKAAADIMKMDRKKTSGSDIHPLDKQFQALGLDEMTALAPKSSEFEQLSNYLTETRGDTHYIKYKKVEQIFRIERQGELDRFNDLDLSKTGSDRRLLWHGSRTTNFGGILSQGLRIAPPEAPVTGYMFGKGIYLADMSSKSANYCCHHQSDNTALLLLCEAELGDPMQKLTGSSYNAGDDAKKQGLLSTWGQGTTGPLKWKDAGEVHPSLQGIKMFITYDVSQVRLRHLLASRLAELRGVEIDTMERFPSGVPGAFGGLSEGFSLSTGTLWLLHILCLRSGVEPARMDLAAKGRRS</sequence>
<dbReference type="FunFam" id="2.20.140.10:FF:000001">
    <property type="entry name" value="Poly [ADP-ribose] polymerase"/>
    <property type="match status" value="1"/>
</dbReference>
<dbReference type="OrthoDB" id="2017365at2759"/>
<feature type="domain" description="WGR" evidence="20">
    <location>
        <begin position="193"/>
        <end position="287"/>
    </location>
</feature>
<organism evidence="22">
    <name type="scientific">Verticillium alfalfae (strain VaMs.102 / ATCC MYA-4576 / FGSC 10136)</name>
    <name type="common">Verticillium wilt of alfalfa</name>
    <name type="synonym">Verticillium albo-atrum</name>
    <dbReference type="NCBI Taxonomy" id="526221"/>
    <lineage>
        <taxon>Eukaryota</taxon>
        <taxon>Fungi</taxon>
        <taxon>Dikarya</taxon>
        <taxon>Ascomycota</taxon>
        <taxon>Pezizomycotina</taxon>
        <taxon>Sordariomycetes</taxon>
        <taxon>Hypocreomycetidae</taxon>
        <taxon>Glomerellales</taxon>
        <taxon>Plectosphaerellaceae</taxon>
        <taxon>Verticillium</taxon>
    </lineage>
</organism>
<feature type="domain" description="PARP alpha-helical" evidence="19">
    <location>
        <begin position="328"/>
        <end position="454"/>
    </location>
</feature>
<gene>
    <name evidence="21" type="ORF">VDBG_06499</name>
</gene>
<dbReference type="InterPro" id="IPR008893">
    <property type="entry name" value="WGR_domain"/>
</dbReference>
<proteinExistence type="inferred from homology"/>
<protein>
    <recommendedName>
        <fullName evidence="15">Poly [ADP-ribose] polymerase</fullName>
        <shortName evidence="15">PARP</shortName>
        <ecNumber evidence="15">2.4.2.-</ecNumber>
    </recommendedName>
</protein>
<evidence type="ECO:0000256" key="4">
    <source>
        <dbReference type="ARBA" id="ARBA00022695"/>
    </source>
</evidence>
<dbReference type="GO" id="GO:0070212">
    <property type="term" value="P:protein poly-ADP-ribosylation"/>
    <property type="evidence" value="ECO:0007669"/>
    <property type="project" value="TreeGrafter"/>
</dbReference>
<dbReference type="PANTHER" id="PTHR10459">
    <property type="entry name" value="DNA LIGASE"/>
    <property type="match status" value="1"/>
</dbReference>
<dbReference type="STRING" id="526221.C9SNM4"/>
<feature type="region of interest" description="Disordered" evidence="16">
    <location>
        <begin position="81"/>
        <end position="172"/>
    </location>
</feature>
<dbReference type="FunFam" id="1.20.142.10:FF:000002">
    <property type="entry name" value="Poly [ADP-ribose] polymerase"/>
    <property type="match status" value="1"/>
</dbReference>
<dbReference type="InterPro" id="IPR036616">
    <property type="entry name" value="Poly(ADP-ribose)pol_reg_dom_sf"/>
</dbReference>
<dbReference type="PROSITE" id="PS50172">
    <property type="entry name" value="BRCT"/>
    <property type="match status" value="1"/>
</dbReference>
<dbReference type="InterPro" id="IPR036930">
    <property type="entry name" value="WGR_dom_sf"/>
</dbReference>
<keyword evidence="3 15" id="KW-0808">Transferase</keyword>
<feature type="compositionally biased region" description="Acidic residues" evidence="16">
    <location>
        <begin position="297"/>
        <end position="309"/>
    </location>
</feature>
<dbReference type="Gene3D" id="2.20.140.10">
    <property type="entry name" value="WGR domain"/>
    <property type="match status" value="1"/>
</dbReference>
<evidence type="ECO:0000256" key="5">
    <source>
        <dbReference type="ARBA" id="ARBA00022723"/>
    </source>
</evidence>
<dbReference type="SUPFAM" id="SSF52113">
    <property type="entry name" value="BRCT domain"/>
    <property type="match status" value="1"/>
</dbReference>
<evidence type="ECO:0000256" key="14">
    <source>
        <dbReference type="ARBA" id="ARBA00033987"/>
    </source>
</evidence>
<feature type="region of interest" description="Disordered" evidence="16">
    <location>
        <begin position="295"/>
        <end position="326"/>
    </location>
</feature>
<dbReference type="Gene3D" id="3.90.228.10">
    <property type="match status" value="1"/>
</dbReference>
<feature type="domain" description="BRCT" evidence="17">
    <location>
        <begin position="33"/>
        <end position="87"/>
    </location>
</feature>
<dbReference type="Pfam" id="PF05406">
    <property type="entry name" value="WGR"/>
    <property type="match status" value="1"/>
</dbReference>
<evidence type="ECO:0000256" key="13">
    <source>
        <dbReference type="ARBA" id="ARBA00024347"/>
    </source>
</evidence>
<evidence type="ECO:0000256" key="1">
    <source>
        <dbReference type="ARBA" id="ARBA00004123"/>
    </source>
</evidence>
<comment type="subcellular location">
    <subcellularLocation>
        <location evidence="1">Nucleus</location>
    </subcellularLocation>
</comment>
<dbReference type="SUPFAM" id="SSF56399">
    <property type="entry name" value="ADP-ribosylation"/>
    <property type="match status" value="1"/>
</dbReference>
<dbReference type="OMA" id="QGENDRF"/>
<dbReference type="InterPro" id="IPR004102">
    <property type="entry name" value="Poly(ADP-ribose)pol_reg_dom"/>
</dbReference>
<evidence type="ECO:0000256" key="10">
    <source>
        <dbReference type="ARBA" id="ARBA00023027"/>
    </source>
</evidence>
<dbReference type="GO" id="GO:0005730">
    <property type="term" value="C:nucleolus"/>
    <property type="evidence" value="ECO:0007669"/>
    <property type="project" value="TreeGrafter"/>
</dbReference>
<evidence type="ECO:0000256" key="6">
    <source>
        <dbReference type="ARBA" id="ARBA00022737"/>
    </source>
</evidence>
<evidence type="ECO:0000256" key="9">
    <source>
        <dbReference type="ARBA" id="ARBA00022833"/>
    </source>
</evidence>
<dbReference type="SUPFAM" id="SSF47587">
    <property type="entry name" value="Domain of poly(ADP-ribose) polymerase"/>
    <property type="match status" value="1"/>
</dbReference>
<dbReference type="PROSITE" id="PS51059">
    <property type="entry name" value="PARP_CATALYTIC"/>
    <property type="match status" value="1"/>
</dbReference>
<evidence type="ECO:0000313" key="22">
    <source>
        <dbReference type="Proteomes" id="UP000008698"/>
    </source>
</evidence>
<keyword evidence="6" id="KW-0677">Repeat</keyword>
<dbReference type="PROSITE" id="PS51977">
    <property type="entry name" value="WGR"/>
    <property type="match status" value="1"/>
</dbReference>
<evidence type="ECO:0000259" key="19">
    <source>
        <dbReference type="PROSITE" id="PS51060"/>
    </source>
</evidence>
<dbReference type="Pfam" id="PF02877">
    <property type="entry name" value="PARP_reg"/>
    <property type="match status" value="1"/>
</dbReference>
<dbReference type="GO" id="GO:0008270">
    <property type="term" value="F:zinc ion binding"/>
    <property type="evidence" value="ECO:0007669"/>
    <property type="project" value="UniProtKB-KW"/>
</dbReference>
<dbReference type="GO" id="GO:0003950">
    <property type="term" value="F:NAD+ poly-ADP-ribosyltransferase activity"/>
    <property type="evidence" value="ECO:0007669"/>
    <property type="project" value="UniProtKB-UniRule"/>
</dbReference>
<dbReference type="PANTHER" id="PTHR10459:SF60">
    <property type="entry name" value="POLY [ADP-RIBOSE] POLYMERASE 2"/>
    <property type="match status" value="1"/>
</dbReference>
<reference evidence="22" key="1">
    <citation type="journal article" date="2011" name="PLoS Pathog.">
        <title>Comparative genomics yields insights into niche adaptation of plant vascular wilt pathogens.</title>
        <authorList>
            <person name="Klosterman S.J."/>
            <person name="Subbarao K.V."/>
            <person name="Kang S."/>
            <person name="Veronese P."/>
            <person name="Gold S.E."/>
            <person name="Thomma B.P.H.J."/>
            <person name="Chen Z."/>
            <person name="Henrissat B."/>
            <person name="Lee Y.-H."/>
            <person name="Park J."/>
            <person name="Garcia-Pedrajas M.D."/>
            <person name="Barbara D.J."/>
            <person name="Anchieta A."/>
            <person name="de Jonge R."/>
            <person name="Santhanam P."/>
            <person name="Maruthachalam K."/>
            <person name="Atallah Z."/>
            <person name="Amyotte S.G."/>
            <person name="Paz Z."/>
            <person name="Inderbitzin P."/>
            <person name="Hayes R.J."/>
            <person name="Heiman D.I."/>
            <person name="Young S."/>
            <person name="Zeng Q."/>
            <person name="Engels R."/>
            <person name="Galagan J."/>
            <person name="Cuomo C.A."/>
            <person name="Dobinson K.F."/>
            <person name="Ma L.-J."/>
        </authorList>
    </citation>
    <scope>NUCLEOTIDE SEQUENCE [LARGE SCALE GENOMIC DNA]</scope>
    <source>
        <strain evidence="22">VaMs.102 / ATCC MYA-4576 / FGSC 10136</strain>
    </source>
</reference>
<evidence type="ECO:0000256" key="3">
    <source>
        <dbReference type="ARBA" id="ARBA00022679"/>
    </source>
</evidence>
<evidence type="ECO:0000256" key="7">
    <source>
        <dbReference type="ARBA" id="ARBA00022765"/>
    </source>
</evidence>
<dbReference type="GO" id="GO:1990404">
    <property type="term" value="F:NAD+-protein mono-ADP-ribosyltransferase activity"/>
    <property type="evidence" value="ECO:0007669"/>
    <property type="project" value="TreeGrafter"/>
</dbReference>
<dbReference type="GO" id="GO:0003677">
    <property type="term" value="F:DNA binding"/>
    <property type="evidence" value="ECO:0007669"/>
    <property type="project" value="UniProtKB-KW"/>
</dbReference>
<evidence type="ECO:0000256" key="16">
    <source>
        <dbReference type="SAM" id="MobiDB-lite"/>
    </source>
</evidence>
<feature type="compositionally biased region" description="Pro residues" evidence="16">
    <location>
        <begin position="106"/>
        <end position="116"/>
    </location>
</feature>
<dbReference type="Gene3D" id="3.40.50.10190">
    <property type="entry name" value="BRCT domain"/>
    <property type="match status" value="1"/>
</dbReference>
<keyword evidence="7" id="KW-0013">ADP-ribosylation</keyword>
<dbReference type="GO" id="GO:0006302">
    <property type="term" value="P:double-strand break repair"/>
    <property type="evidence" value="ECO:0007669"/>
    <property type="project" value="TreeGrafter"/>
</dbReference>
<dbReference type="InterPro" id="IPR036420">
    <property type="entry name" value="BRCT_dom_sf"/>
</dbReference>